<name>A0A9W7FBR7_9STRA</name>
<gene>
    <name evidence="1" type="ORF">TrRE_jg3661</name>
</gene>
<keyword evidence="2" id="KW-1185">Reference proteome</keyword>
<comment type="caution">
    <text evidence="1">The sequence shown here is derived from an EMBL/GenBank/DDBJ whole genome shotgun (WGS) entry which is preliminary data.</text>
</comment>
<dbReference type="Proteomes" id="UP001165082">
    <property type="component" value="Unassembled WGS sequence"/>
</dbReference>
<evidence type="ECO:0000313" key="2">
    <source>
        <dbReference type="Proteomes" id="UP001165082"/>
    </source>
</evidence>
<dbReference type="AlphaFoldDB" id="A0A9W7FBR7"/>
<accession>A0A9W7FBR7</accession>
<feature type="non-terminal residue" evidence="1">
    <location>
        <position position="1"/>
    </location>
</feature>
<evidence type="ECO:0000313" key="1">
    <source>
        <dbReference type="EMBL" id="GMI09233.1"/>
    </source>
</evidence>
<organism evidence="1 2">
    <name type="scientific">Triparma retinervis</name>
    <dbReference type="NCBI Taxonomy" id="2557542"/>
    <lineage>
        <taxon>Eukaryota</taxon>
        <taxon>Sar</taxon>
        <taxon>Stramenopiles</taxon>
        <taxon>Ochrophyta</taxon>
        <taxon>Bolidophyceae</taxon>
        <taxon>Parmales</taxon>
        <taxon>Triparmaceae</taxon>
        <taxon>Triparma</taxon>
    </lineage>
</organism>
<dbReference type="OrthoDB" id="426882at2759"/>
<dbReference type="EMBL" id="BRXZ01000304">
    <property type="protein sequence ID" value="GMI09233.1"/>
    <property type="molecule type" value="Genomic_DNA"/>
</dbReference>
<proteinExistence type="predicted"/>
<protein>
    <submittedName>
        <fullName evidence="1">Uncharacterized protein</fullName>
    </submittedName>
</protein>
<sequence>MTVALNPRGVSAEEMDEFAEVDEQNVFGQLSDSVTGGIFKILHSGDDCGIKDSSKNLRVLWVRAL</sequence>
<reference evidence="1" key="1">
    <citation type="submission" date="2022-07" db="EMBL/GenBank/DDBJ databases">
        <title>Genome analysis of Parmales, a sister group of diatoms, reveals the evolutionary specialization of diatoms from phago-mixotrophs to photoautotrophs.</title>
        <authorList>
            <person name="Ban H."/>
            <person name="Sato S."/>
            <person name="Yoshikawa S."/>
            <person name="Kazumasa Y."/>
            <person name="Nakamura Y."/>
            <person name="Ichinomiya M."/>
            <person name="Saitoh K."/>
            <person name="Sato N."/>
            <person name="Blanc-Mathieu R."/>
            <person name="Endo H."/>
            <person name="Kuwata A."/>
            <person name="Ogata H."/>
        </authorList>
    </citation>
    <scope>NUCLEOTIDE SEQUENCE</scope>
</reference>